<dbReference type="PATRIC" id="fig|1423811.3.peg.673"/>
<dbReference type="AlphaFoldDB" id="A0A0R1J5U0"/>
<dbReference type="EMBL" id="AZDG01000015">
    <property type="protein sequence ID" value="KRK64217.1"/>
    <property type="molecule type" value="Genomic_DNA"/>
</dbReference>
<keyword evidence="4" id="KW-1185">Reference proteome</keyword>
<reference evidence="3 4" key="1">
    <citation type="journal article" date="2015" name="Genome Announc.">
        <title>Expanding the biotechnology potential of lactobacilli through comparative genomics of 213 strains and associated genera.</title>
        <authorList>
            <person name="Sun Z."/>
            <person name="Harris H.M."/>
            <person name="McCann A."/>
            <person name="Guo C."/>
            <person name="Argimon S."/>
            <person name="Zhang W."/>
            <person name="Yang X."/>
            <person name="Jeffery I.B."/>
            <person name="Cooney J.C."/>
            <person name="Kagawa T.F."/>
            <person name="Liu W."/>
            <person name="Song Y."/>
            <person name="Salvetti E."/>
            <person name="Wrobel A."/>
            <person name="Rasinkangas P."/>
            <person name="Parkhill J."/>
            <person name="Rea M.C."/>
            <person name="O'Sullivan O."/>
            <person name="Ritari J."/>
            <person name="Douillard F.P."/>
            <person name="Paul Ross R."/>
            <person name="Yang R."/>
            <person name="Briner A.E."/>
            <person name="Felis G.E."/>
            <person name="de Vos W.M."/>
            <person name="Barrangou R."/>
            <person name="Klaenhammer T.R."/>
            <person name="Caufield P.W."/>
            <person name="Cui Y."/>
            <person name="Zhang H."/>
            <person name="O'Toole P.W."/>
        </authorList>
    </citation>
    <scope>NUCLEOTIDE SEQUENCE [LARGE SCALE GENOMIC DNA]</scope>
    <source>
        <strain evidence="3 4">DSM 20183</strain>
    </source>
</reference>
<organism evidence="3 4">
    <name type="scientific">Companilactobacillus tucceti DSM 20183</name>
    <dbReference type="NCBI Taxonomy" id="1423811"/>
    <lineage>
        <taxon>Bacteria</taxon>
        <taxon>Bacillati</taxon>
        <taxon>Bacillota</taxon>
        <taxon>Bacilli</taxon>
        <taxon>Lactobacillales</taxon>
        <taxon>Lactobacillaceae</taxon>
        <taxon>Companilactobacillus</taxon>
    </lineage>
</organism>
<evidence type="ECO:0000259" key="2">
    <source>
        <dbReference type="Pfam" id="PF20434"/>
    </source>
</evidence>
<proteinExistence type="predicted"/>
<dbReference type="InterPro" id="IPR049492">
    <property type="entry name" value="BD-FAE-like_dom"/>
</dbReference>
<accession>A0A0R1J5U0</accession>
<protein>
    <submittedName>
        <fullName evidence="3">Putative lipase esterase (Putative)</fullName>
    </submittedName>
</protein>
<dbReference type="Gene3D" id="3.40.50.1820">
    <property type="entry name" value="alpha/beta hydrolase"/>
    <property type="match status" value="1"/>
</dbReference>
<dbReference type="InterPro" id="IPR029058">
    <property type="entry name" value="AB_hydrolase_fold"/>
</dbReference>
<feature type="domain" description="BD-FAE-like" evidence="2">
    <location>
        <begin position="29"/>
        <end position="212"/>
    </location>
</feature>
<evidence type="ECO:0000313" key="3">
    <source>
        <dbReference type="EMBL" id="KRK64217.1"/>
    </source>
</evidence>
<sequence length="271" mass="30749">MTRQRLNFRDSEFEIDTYWLDPIGDLENEPNKPLAIICPGGAYKFITKREAQPIALKFASEGMHAIVFDYPLVGDEKSVYPLVLQELATLLNWIKGQSVEHKVDLDRVLLVGFSAGSHIVANFNSLMTDAEMCKKIFDDEIEVQPAANIIGYPVIDLTLGWPKEDWAVKISSDILYWQAQEHLNINSKPTFIWQTVTDKTVPVMNSLIYAQKMELLKIPYELHLFASGGHGSSLATYVTKEGNDENVNFANAAWWELCMNWLKVRGILPKD</sequence>
<dbReference type="OrthoDB" id="9794725at2"/>
<dbReference type="STRING" id="1423811.FC72_GL000663"/>
<comment type="caution">
    <text evidence="3">The sequence shown here is derived from an EMBL/GenBank/DDBJ whole genome shotgun (WGS) entry which is preliminary data.</text>
</comment>
<dbReference type="PANTHER" id="PTHR48081:SF6">
    <property type="entry name" value="PEPTIDASE S9 PROLYL OLIGOPEPTIDASE CATALYTIC DOMAIN-CONTAINING PROTEIN"/>
    <property type="match status" value="1"/>
</dbReference>
<dbReference type="PANTHER" id="PTHR48081">
    <property type="entry name" value="AB HYDROLASE SUPERFAMILY PROTEIN C4A8.06C"/>
    <property type="match status" value="1"/>
</dbReference>
<dbReference type="Pfam" id="PF20434">
    <property type="entry name" value="BD-FAE"/>
    <property type="match status" value="1"/>
</dbReference>
<dbReference type="SUPFAM" id="SSF53474">
    <property type="entry name" value="alpha/beta-Hydrolases"/>
    <property type="match status" value="1"/>
</dbReference>
<dbReference type="GO" id="GO:0016787">
    <property type="term" value="F:hydrolase activity"/>
    <property type="evidence" value="ECO:0007669"/>
    <property type="project" value="UniProtKB-KW"/>
</dbReference>
<dbReference type="InterPro" id="IPR050300">
    <property type="entry name" value="GDXG_lipolytic_enzyme"/>
</dbReference>
<dbReference type="Proteomes" id="UP000050929">
    <property type="component" value="Unassembled WGS sequence"/>
</dbReference>
<dbReference type="RefSeq" id="WP_057766379.1">
    <property type="nucleotide sequence ID" value="NZ_AZDG01000015.1"/>
</dbReference>
<evidence type="ECO:0000256" key="1">
    <source>
        <dbReference type="ARBA" id="ARBA00022801"/>
    </source>
</evidence>
<gene>
    <name evidence="3" type="ORF">FC72_GL000663</name>
</gene>
<evidence type="ECO:0000313" key="4">
    <source>
        <dbReference type="Proteomes" id="UP000050929"/>
    </source>
</evidence>
<keyword evidence="1" id="KW-0378">Hydrolase</keyword>
<name>A0A0R1J5U0_9LACO</name>